<protein>
    <recommendedName>
        <fullName evidence="5">Baseplate protein J-like domain-containing protein</fullName>
    </recommendedName>
</protein>
<evidence type="ECO:0000313" key="3">
    <source>
        <dbReference type="EMBL" id="PIQ75072.1"/>
    </source>
</evidence>
<evidence type="ECO:0000256" key="2">
    <source>
        <dbReference type="SAM" id="Phobius"/>
    </source>
</evidence>
<proteinExistence type="predicted"/>
<keyword evidence="2" id="KW-0472">Membrane</keyword>
<evidence type="ECO:0000313" key="4">
    <source>
        <dbReference type="Proteomes" id="UP000229317"/>
    </source>
</evidence>
<dbReference type="AlphaFoldDB" id="A0A2H0KSE8"/>
<dbReference type="EMBL" id="PCVO01000048">
    <property type="protein sequence ID" value="PIQ75072.1"/>
    <property type="molecule type" value="Genomic_DNA"/>
</dbReference>
<keyword evidence="2" id="KW-0812">Transmembrane</keyword>
<feature type="coiled-coil region" evidence="1">
    <location>
        <begin position="39"/>
        <end position="66"/>
    </location>
</feature>
<keyword evidence="2" id="KW-1133">Transmembrane helix</keyword>
<gene>
    <name evidence="3" type="ORF">COV84_03195</name>
</gene>
<keyword evidence="1" id="KW-0175">Coiled coil</keyword>
<evidence type="ECO:0008006" key="5">
    <source>
        <dbReference type="Google" id="ProtNLM"/>
    </source>
</evidence>
<evidence type="ECO:0000256" key="1">
    <source>
        <dbReference type="SAM" id="Coils"/>
    </source>
</evidence>
<accession>A0A2H0KSE8</accession>
<organism evidence="3 4">
    <name type="scientific">Candidatus Portnoybacteria bacterium CG11_big_fil_rev_8_21_14_0_20_40_15</name>
    <dbReference type="NCBI Taxonomy" id="1974817"/>
    <lineage>
        <taxon>Bacteria</taxon>
        <taxon>Candidatus Portnoyibacteriota</taxon>
    </lineage>
</organism>
<sequence>MNEKNIYINANEEITSVIDKLIRTKEEELFLVIPEGAVISQSLVNLKLLKREADNLRKKVTIVSQDSAVQRLAKKTGFSVSESLPEQLDEHLERPEDAILQEQVTPDEFKKFLKEEKKSSSLRMSDIIKSGAPPPGKLTTKKIEDISEKSADLLLEHREETESKILGKQQIFEKEESIPIKENFEIKSYKQEDIAKKPLVYPAENQEKSREAISTVSSFPKKIFGIFIISAIIIAGVIFYLVLPKADVSITAKREQIPFDFKVLADKNLSQIDVASNKIPAQLVKLEERDSQEFLATGRRQLNEKAKGTITVYNAYSSSPQALVETTRFLSQDGKIFRLTKTIRIPGAKIEEGKILASFLDVDVEADQPGAAYNIGPSNFSIPGFQDSPKYAGFYGKSKGSMSGGSTENVKVVTQDDFDNAKSKISESLNQKIQTDLAAQISSDLKVLEGATETKITEIKPSVDVGGKAEKFMLSITSLATVLVFKEADVYSLLQGSLSDNLDGNKEMVNQISFNYKDMKIDIDKGQMSFGVAGSQEIIWKVNQEEIKKLIAGKQQSEVRQILSGRQEIKEAQFSLWPFWAKSIPKQIDKINIIIDSVK</sequence>
<name>A0A2H0KSE8_9BACT</name>
<comment type="caution">
    <text evidence="3">The sequence shown here is derived from an EMBL/GenBank/DDBJ whole genome shotgun (WGS) entry which is preliminary data.</text>
</comment>
<dbReference type="Proteomes" id="UP000229317">
    <property type="component" value="Unassembled WGS sequence"/>
</dbReference>
<feature type="transmembrane region" description="Helical" evidence="2">
    <location>
        <begin position="223"/>
        <end position="243"/>
    </location>
</feature>
<reference evidence="3 4" key="1">
    <citation type="submission" date="2017-09" db="EMBL/GenBank/DDBJ databases">
        <title>Depth-based differentiation of microbial function through sediment-hosted aquifers and enrichment of novel symbionts in the deep terrestrial subsurface.</title>
        <authorList>
            <person name="Probst A.J."/>
            <person name="Ladd B."/>
            <person name="Jarett J.K."/>
            <person name="Geller-Mcgrath D.E."/>
            <person name="Sieber C.M."/>
            <person name="Emerson J.B."/>
            <person name="Anantharaman K."/>
            <person name="Thomas B.C."/>
            <person name="Malmstrom R."/>
            <person name="Stieglmeier M."/>
            <person name="Klingl A."/>
            <person name="Woyke T."/>
            <person name="Ryan C.M."/>
            <person name="Banfield J.F."/>
        </authorList>
    </citation>
    <scope>NUCLEOTIDE SEQUENCE [LARGE SCALE GENOMIC DNA]</scope>
    <source>
        <strain evidence="3">CG11_big_fil_rev_8_21_14_0_20_40_15</strain>
    </source>
</reference>